<dbReference type="Pfam" id="PF23247">
    <property type="entry name" value="LRR_RPS2"/>
    <property type="match status" value="2"/>
</dbReference>
<evidence type="ECO:0000256" key="2">
    <source>
        <dbReference type="ARBA" id="ARBA00022614"/>
    </source>
</evidence>
<dbReference type="Gene3D" id="1.10.8.430">
    <property type="entry name" value="Helical domain of apoptotic protease-activating factors"/>
    <property type="match status" value="1"/>
</dbReference>
<protein>
    <submittedName>
        <fullName evidence="10">Disease resistance protein</fullName>
    </submittedName>
</protein>
<evidence type="ECO:0000259" key="8">
    <source>
        <dbReference type="Pfam" id="PF00931"/>
    </source>
</evidence>
<dbReference type="InterPro" id="IPR002182">
    <property type="entry name" value="NB-ARC"/>
</dbReference>
<keyword evidence="4" id="KW-0547">Nucleotide-binding</keyword>
<reference evidence="11" key="2">
    <citation type="submission" date="2019-10" db="EMBL/GenBank/DDBJ databases">
        <title>A de novo genome assembly of a pear dwarfing rootstock.</title>
        <authorList>
            <person name="Wang F."/>
            <person name="Wang J."/>
            <person name="Li S."/>
            <person name="Zhang Y."/>
            <person name="Fang M."/>
            <person name="Ma L."/>
            <person name="Zhao Y."/>
            <person name="Jiang S."/>
        </authorList>
    </citation>
    <scope>NUCLEOTIDE SEQUENCE [LARGE SCALE GENOMIC DNA]</scope>
</reference>
<dbReference type="GO" id="GO:0005524">
    <property type="term" value="F:ATP binding"/>
    <property type="evidence" value="ECO:0007669"/>
    <property type="project" value="UniProtKB-KW"/>
</dbReference>
<dbReference type="SUPFAM" id="SSF52058">
    <property type="entry name" value="L domain-like"/>
    <property type="match status" value="1"/>
</dbReference>
<evidence type="ECO:0000256" key="4">
    <source>
        <dbReference type="ARBA" id="ARBA00022741"/>
    </source>
</evidence>
<evidence type="ECO:0000256" key="3">
    <source>
        <dbReference type="ARBA" id="ARBA00022737"/>
    </source>
</evidence>
<feature type="compositionally biased region" description="Basic and acidic residues" evidence="7">
    <location>
        <begin position="1091"/>
        <end position="1103"/>
    </location>
</feature>
<gene>
    <name evidence="10" type="ORF">D8674_006779</name>
</gene>
<keyword evidence="3" id="KW-0677">Repeat</keyword>
<dbReference type="Gene3D" id="3.40.50.300">
    <property type="entry name" value="P-loop containing nucleotide triphosphate hydrolases"/>
    <property type="match status" value="1"/>
</dbReference>
<evidence type="ECO:0000313" key="10">
    <source>
        <dbReference type="EMBL" id="KAB2607062.1"/>
    </source>
</evidence>
<dbReference type="GO" id="GO:0043531">
    <property type="term" value="F:ADP binding"/>
    <property type="evidence" value="ECO:0007669"/>
    <property type="project" value="InterPro"/>
</dbReference>
<evidence type="ECO:0000259" key="9">
    <source>
        <dbReference type="Pfam" id="PF23247"/>
    </source>
</evidence>
<dbReference type="PANTHER" id="PTHR33463:SF203">
    <property type="entry name" value="AAA+ ATPASE DOMAIN-CONTAINING PROTEIN"/>
    <property type="match status" value="1"/>
</dbReference>
<comment type="caution">
    <text evidence="10">The sequence shown here is derived from an EMBL/GenBank/DDBJ whole genome shotgun (WGS) entry which is preliminary data.</text>
</comment>
<sequence>MEIIIAIASKIGESLVTPLGREFGYSVNYHSNLESLKGEIKKLFDKKDGVQRWVDAAQRNGENIKPDVQSWLKNVNDMIQKVSHFEDEINKKRRCVYRWNLSWKAYKIKQDVLQLQDKGKFENVHPAPPPEIWSTFEKGFKDFKSRMANMNEVMEGLKREEVRMIGICGMGGVGKTTMVKEIITRLAKLNLFDNIVMATVSQSPSIRTIQSEIADKIDLKFDEESEAGRARTLHGRLMHIKRILIVLDDVWAEPNFEAIGLPCGDAHKGCKVLLTSRDKEVCNRMGIQLIIAVPTLTTEESRELFREMVGASFNDPDLRSTAEEVVKECGRLPIAIVTVGKALEKRRKHEWDDALNQLRNSTPVNIPGLDNKVYSSIKLSYDGLESDEAKSCFLLCCLFPEDYDIPIEYLVRYEWGRGYFSSIVTLEDARNRVHSLVDQLKRRFLLLDGGSSETTKMHDIVRDVAISIASRDPHRFLVRSHAENKEWPNLATYDTISLVGDLKIPVGCPKLELLQMMDGRFSKGSMDIIWKAMKELKVLALVGMEMEDLGSSRSPGVLKNLRTLILNGSKFDGMSTDVIGSLEKLEILSFRGCYYMRELPREIGRLKQLRLLDTTNCRNLEVIPHGIFSGLCRLEELYMMGSFDQWDLGTGSEDKGMASISEVMSLSDHLKVLSIEIPHNVIHLLPKDIVLKSPTIKFHIYFGTRARKLMTTTYAFENCLVIDDSDAKELMESQAVRLMLKKSETLALHHVNNFSALSDLDEEGFQDLKVLYLDICPNIKYLVNGTSALFSRRQSVSQLPNSFLTNLRFLQLSYCGALKYAFSLSAVSNLVQLGGLDIGGCDQMEEIVSKHGREHEEANTISFHKLTILNLRDLQSLAGFFQANKLYSNQEETTAKVEHQSAGIFEKAIFPSKCISWFPSLEEVDLSKMEFEGVLFDLKIHIIMDGQTAPTCPQLRKLKITWCTLTHLWKNIPSGFQGFQNLRYLDLKFCSGLDYVFSHLIARKLLNLEEVKIGGCWDMETIVRIPEENEEEATKDMILFPKLNTFELEYLPRLTSLCPAGSTFQWSSTKNMHVYRCEKLKTLGAVIPQRKKLENKSEKDSTSHDFSTSPTRSSNWCPDGCRCIPYSRPNAQRPIEILPRPINQEVTPTNLEDSNDDDNLENLSVIFCNSMEVIFQLKGPKLEESSHSVETFKKLKSLGLLTLPSLTHVWETGSSQPMFAGSSFGNLKSLSVDHCNQLKYLFSSSIVKLLVSVEDIKVKNCEQMEEIVAAEEETAEIITFPKVKSIKLESLPKLKYFCGEAYTLKLPSVELLEVINVQDLRPFDSKLDDTHNPRLQVKPAFRQEWTRYALD</sequence>
<dbReference type="PRINTS" id="PR00364">
    <property type="entry name" value="DISEASERSIST"/>
</dbReference>
<reference evidence="10 11" key="3">
    <citation type="submission" date="2019-11" db="EMBL/GenBank/DDBJ databases">
        <title>A de novo genome assembly of a pear dwarfing rootstock.</title>
        <authorList>
            <person name="Wang F."/>
            <person name="Wang J."/>
            <person name="Li S."/>
            <person name="Zhang Y."/>
            <person name="Fang M."/>
            <person name="Ma L."/>
            <person name="Zhao Y."/>
            <person name="Jiang S."/>
        </authorList>
    </citation>
    <scope>NUCLEOTIDE SEQUENCE [LARGE SCALE GENOMIC DNA]</scope>
    <source>
        <strain evidence="10">S2</strain>
        <tissue evidence="10">Leaf</tissue>
    </source>
</reference>
<dbReference type="InterPro" id="IPR057135">
    <property type="entry name" value="At4g27190-like_LRR"/>
</dbReference>
<dbReference type="Pfam" id="PF00931">
    <property type="entry name" value="NB-ARC"/>
    <property type="match status" value="1"/>
</dbReference>
<reference evidence="10 11" key="1">
    <citation type="submission" date="2019-09" db="EMBL/GenBank/DDBJ databases">
        <authorList>
            <person name="Ou C."/>
        </authorList>
    </citation>
    <scope>NUCLEOTIDE SEQUENCE [LARGE SCALE GENOMIC DNA]</scope>
    <source>
        <strain evidence="10">S2</strain>
        <tissue evidence="10">Leaf</tissue>
    </source>
</reference>
<dbReference type="InterPro" id="IPR042197">
    <property type="entry name" value="Apaf_helical"/>
</dbReference>
<dbReference type="InterPro" id="IPR050905">
    <property type="entry name" value="Plant_NBS-LRR"/>
</dbReference>
<keyword evidence="11" id="KW-1185">Reference proteome</keyword>
<keyword evidence="5" id="KW-0611">Plant defense</keyword>
<keyword evidence="6" id="KW-0067">ATP-binding</keyword>
<dbReference type="SUPFAM" id="SSF52540">
    <property type="entry name" value="P-loop containing nucleoside triphosphate hydrolases"/>
    <property type="match status" value="1"/>
</dbReference>
<evidence type="ECO:0000313" key="11">
    <source>
        <dbReference type="Proteomes" id="UP000327157"/>
    </source>
</evidence>
<feature type="domain" description="NB-ARC" evidence="8">
    <location>
        <begin position="149"/>
        <end position="310"/>
    </location>
</feature>
<feature type="domain" description="Disease resistance protein At4g27190-like leucine-rich repeats" evidence="9">
    <location>
        <begin position="1158"/>
        <end position="1262"/>
    </location>
</feature>
<dbReference type="GO" id="GO:0006952">
    <property type="term" value="P:defense response"/>
    <property type="evidence" value="ECO:0007669"/>
    <property type="project" value="UniProtKB-KW"/>
</dbReference>
<dbReference type="InterPro" id="IPR032675">
    <property type="entry name" value="LRR_dom_sf"/>
</dbReference>
<evidence type="ECO:0000256" key="7">
    <source>
        <dbReference type="SAM" id="MobiDB-lite"/>
    </source>
</evidence>
<dbReference type="Gene3D" id="1.10.10.10">
    <property type="entry name" value="Winged helix-like DNA-binding domain superfamily/Winged helix DNA-binding domain"/>
    <property type="match status" value="1"/>
</dbReference>
<feature type="domain" description="Disease resistance protein At4g27190-like leucine-rich repeats" evidence="9">
    <location>
        <begin position="904"/>
        <end position="1016"/>
    </location>
</feature>
<feature type="region of interest" description="Disordered" evidence="7">
    <location>
        <begin position="1091"/>
        <end position="1115"/>
    </location>
</feature>
<keyword evidence="2" id="KW-0433">Leucine-rich repeat</keyword>
<dbReference type="EMBL" id="SMOL01000559">
    <property type="protein sequence ID" value="KAB2607062.1"/>
    <property type="molecule type" value="Genomic_DNA"/>
</dbReference>
<feature type="compositionally biased region" description="Polar residues" evidence="7">
    <location>
        <begin position="1104"/>
        <end position="1115"/>
    </location>
</feature>
<evidence type="ECO:0000256" key="6">
    <source>
        <dbReference type="ARBA" id="ARBA00022840"/>
    </source>
</evidence>
<name>A0A5N5G0Z2_9ROSA</name>
<proteinExistence type="inferred from homology"/>
<evidence type="ECO:0000256" key="5">
    <source>
        <dbReference type="ARBA" id="ARBA00022821"/>
    </source>
</evidence>
<dbReference type="FunFam" id="3.40.50.300:FF:001091">
    <property type="entry name" value="Probable disease resistance protein At1g61300"/>
    <property type="match status" value="1"/>
</dbReference>
<evidence type="ECO:0000256" key="1">
    <source>
        <dbReference type="ARBA" id="ARBA00008894"/>
    </source>
</evidence>
<dbReference type="Proteomes" id="UP000327157">
    <property type="component" value="Chromosome 11"/>
</dbReference>
<dbReference type="Gene3D" id="3.80.10.10">
    <property type="entry name" value="Ribonuclease Inhibitor"/>
    <property type="match status" value="3"/>
</dbReference>
<comment type="similarity">
    <text evidence="1">Belongs to the disease resistance NB-LRR family.</text>
</comment>
<dbReference type="InterPro" id="IPR036388">
    <property type="entry name" value="WH-like_DNA-bd_sf"/>
</dbReference>
<dbReference type="PANTHER" id="PTHR33463">
    <property type="entry name" value="NB-ARC DOMAIN-CONTAINING PROTEIN-RELATED"/>
    <property type="match status" value="1"/>
</dbReference>
<accession>A0A5N5G0Z2</accession>
<dbReference type="OrthoDB" id="3794806at2759"/>
<organism evidence="10 11">
    <name type="scientific">Pyrus ussuriensis x Pyrus communis</name>
    <dbReference type="NCBI Taxonomy" id="2448454"/>
    <lineage>
        <taxon>Eukaryota</taxon>
        <taxon>Viridiplantae</taxon>
        <taxon>Streptophyta</taxon>
        <taxon>Embryophyta</taxon>
        <taxon>Tracheophyta</taxon>
        <taxon>Spermatophyta</taxon>
        <taxon>Magnoliopsida</taxon>
        <taxon>eudicotyledons</taxon>
        <taxon>Gunneridae</taxon>
        <taxon>Pentapetalae</taxon>
        <taxon>rosids</taxon>
        <taxon>fabids</taxon>
        <taxon>Rosales</taxon>
        <taxon>Rosaceae</taxon>
        <taxon>Amygdaloideae</taxon>
        <taxon>Maleae</taxon>
        <taxon>Pyrus</taxon>
    </lineage>
</organism>
<dbReference type="InterPro" id="IPR027417">
    <property type="entry name" value="P-loop_NTPase"/>
</dbReference>